<evidence type="ECO:0000256" key="3">
    <source>
        <dbReference type="ARBA" id="ARBA00022801"/>
    </source>
</evidence>
<dbReference type="InterPro" id="IPR007863">
    <property type="entry name" value="Peptidase_M16_C"/>
</dbReference>
<evidence type="ECO:0000256" key="5">
    <source>
        <dbReference type="ARBA" id="ARBA00023049"/>
    </source>
</evidence>
<feature type="domain" description="Peptidase M16 C-terminal" evidence="7">
    <location>
        <begin position="170"/>
        <end position="344"/>
    </location>
</feature>
<dbReference type="EMBL" id="JAEDAE010000008">
    <property type="protein sequence ID" value="MBH8559745.1"/>
    <property type="molecule type" value="Genomic_DNA"/>
</dbReference>
<evidence type="ECO:0000313" key="9">
    <source>
        <dbReference type="Proteomes" id="UP000625631"/>
    </source>
</evidence>
<keyword evidence="9" id="KW-1185">Reference proteome</keyword>
<keyword evidence="4" id="KW-0862">Zinc</keyword>
<dbReference type="Gene3D" id="3.30.830.10">
    <property type="entry name" value="Metalloenzyme, LuxS/M16 peptidase-like"/>
    <property type="match status" value="2"/>
</dbReference>
<dbReference type="SUPFAM" id="SSF63411">
    <property type="entry name" value="LuxS/MPP-like metallohydrolase"/>
    <property type="match status" value="2"/>
</dbReference>
<feature type="domain" description="Peptidase M16 N-terminal" evidence="6">
    <location>
        <begin position="19"/>
        <end position="133"/>
    </location>
</feature>
<keyword evidence="2" id="KW-0645">Protease</keyword>
<dbReference type="InterPro" id="IPR011249">
    <property type="entry name" value="Metalloenz_LuxS/M16"/>
</dbReference>
<comment type="similarity">
    <text evidence="1">Belongs to the peptidase M16 family.</text>
</comment>
<dbReference type="InterPro" id="IPR050626">
    <property type="entry name" value="Peptidase_M16"/>
</dbReference>
<keyword evidence="5" id="KW-0482">Metalloprotease</keyword>
<evidence type="ECO:0000256" key="4">
    <source>
        <dbReference type="ARBA" id="ARBA00022833"/>
    </source>
</evidence>
<evidence type="ECO:0000256" key="2">
    <source>
        <dbReference type="ARBA" id="ARBA00022670"/>
    </source>
</evidence>
<gene>
    <name evidence="8" type="ORF">I7X13_16910</name>
</gene>
<dbReference type="PANTHER" id="PTHR43690:SF17">
    <property type="entry name" value="PROTEIN YHJJ"/>
    <property type="match status" value="1"/>
</dbReference>
<accession>A0ABS0QAQ0</accession>
<evidence type="ECO:0000259" key="6">
    <source>
        <dbReference type="Pfam" id="PF00675"/>
    </source>
</evidence>
<dbReference type="Proteomes" id="UP000625631">
    <property type="component" value="Unassembled WGS sequence"/>
</dbReference>
<keyword evidence="3" id="KW-0378">Hydrolase</keyword>
<reference evidence="8 9" key="1">
    <citation type="submission" date="2020-12" db="EMBL/GenBank/DDBJ databases">
        <title>Hymenobacter sp.</title>
        <authorList>
            <person name="Kim M.K."/>
        </authorList>
    </citation>
    <scope>NUCLEOTIDE SEQUENCE [LARGE SCALE GENOMIC DNA]</scope>
    <source>
        <strain evidence="8 9">BT442</strain>
    </source>
</reference>
<dbReference type="Pfam" id="PF00675">
    <property type="entry name" value="Peptidase_M16"/>
    <property type="match status" value="1"/>
</dbReference>
<dbReference type="RefSeq" id="WP_198076371.1">
    <property type="nucleotide sequence ID" value="NZ_JAEDAE010000008.1"/>
</dbReference>
<comment type="caution">
    <text evidence="8">The sequence shown here is derived from an EMBL/GenBank/DDBJ whole genome shotgun (WGS) entry which is preliminary data.</text>
</comment>
<sequence>MIHFTEFTLDNGLRCIVHEDFSTPMAVLNVMYDVGSRDEDAEHTGFAHLFEHLMFSGSVNIPSYDEPLQRVGGENNAFTSADVTNYYLSLPAANLETGFWLESDRMLNLAFSENGLEVQRKVVVEEFKQSYLNQPYGDVWLQLKPLAYRTHPYQWNTIGKEISHIENAVMDDVRGFFKKHYAPQNAVLVVAGAVSAADVRQLAEKWFGPIPGGPAYQRQLPQEPVQAEARHLTAHAQVPLSALYKAYHMPARGDARYHAVDLLSDMLGHGKSARLHQRLVKEQALFNNISSSLTGSLDPGLLVISGKLNEGVDIKAADAAVEAVVAEFLTQDVDAHELEKVKNQAESSLVFGEIDLLNRAMNLAYSKLQGDANLVNDESRRIQAVTVADVRAMAQLVLRPENCNTLYYEAAAVAEPA</sequence>
<dbReference type="Pfam" id="PF05193">
    <property type="entry name" value="Peptidase_M16_C"/>
    <property type="match status" value="1"/>
</dbReference>
<organism evidence="8 9">
    <name type="scientific">Hymenobacter negativus</name>
    <dbReference type="NCBI Taxonomy" id="2795026"/>
    <lineage>
        <taxon>Bacteria</taxon>
        <taxon>Pseudomonadati</taxon>
        <taxon>Bacteroidota</taxon>
        <taxon>Cytophagia</taxon>
        <taxon>Cytophagales</taxon>
        <taxon>Hymenobacteraceae</taxon>
        <taxon>Hymenobacter</taxon>
    </lineage>
</organism>
<dbReference type="PANTHER" id="PTHR43690">
    <property type="entry name" value="NARDILYSIN"/>
    <property type="match status" value="1"/>
</dbReference>
<evidence type="ECO:0000259" key="7">
    <source>
        <dbReference type="Pfam" id="PF05193"/>
    </source>
</evidence>
<evidence type="ECO:0000256" key="1">
    <source>
        <dbReference type="ARBA" id="ARBA00007261"/>
    </source>
</evidence>
<evidence type="ECO:0000313" key="8">
    <source>
        <dbReference type="EMBL" id="MBH8559745.1"/>
    </source>
</evidence>
<proteinExistence type="inferred from homology"/>
<name>A0ABS0QAQ0_9BACT</name>
<dbReference type="InterPro" id="IPR011765">
    <property type="entry name" value="Pept_M16_N"/>
</dbReference>
<protein>
    <submittedName>
        <fullName evidence="8">Insulinase family protein</fullName>
    </submittedName>
</protein>